<organism evidence="2 3">
    <name type="scientific">Thermosulfurimonas dismutans</name>
    <dbReference type="NCBI Taxonomy" id="999894"/>
    <lineage>
        <taxon>Bacteria</taxon>
        <taxon>Pseudomonadati</taxon>
        <taxon>Thermodesulfobacteriota</taxon>
        <taxon>Thermodesulfobacteria</taxon>
        <taxon>Thermodesulfobacteriales</taxon>
        <taxon>Thermodesulfobacteriaceae</taxon>
        <taxon>Thermosulfurimonas</taxon>
    </lineage>
</organism>
<gene>
    <name evidence="2" type="ORF">TDIS_1720</name>
</gene>
<dbReference type="InterPro" id="IPR038733">
    <property type="entry name" value="Predicted_DNA_bind_prot_RHH"/>
</dbReference>
<evidence type="ECO:0000259" key="1">
    <source>
        <dbReference type="Pfam" id="PF12651"/>
    </source>
</evidence>
<dbReference type="STRING" id="999894.TDIS_1720"/>
<feature type="domain" description="Predicted DNA-binding protein ribbon-helix-helix" evidence="1">
    <location>
        <begin position="7"/>
        <end position="43"/>
    </location>
</feature>
<dbReference type="Proteomes" id="UP000078390">
    <property type="component" value="Unassembled WGS sequence"/>
</dbReference>
<keyword evidence="3" id="KW-1185">Reference proteome</keyword>
<accession>A0A179D3L0</accession>
<sequence>MGTVVKSIRVEEELWEAIKDLSREEKKPISRIVAEAIQKYLEERRIKGKIKAIRELPRLSLGGEPFRREDLYEDRYWYQCVLLCH</sequence>
<dbReference type="AlphaFoldDB" id="A0A179D3L0"/>
<name>A0A179D3L0_9BACT</name>
<dbReference type="EMBL" id="LWLG01000014">
    <property type="protein sequence ID" value="OAQ20218.1"/>
    <property type="molecule type" value="Genomic_DNA"/>
</dbReference>
<protein>
    <recommendedName>
        <fullName evidence="1">Predicted DNA-binding protein ribbon-helix-helix domain-containing protein</fullName>
    </recommendedName>
</protein>
<dbReference type="SUPFAM" id="SSF47598">
    <property type="entry name" value="Ribbon-helix-helix"/>
    <property type="match status" value="1"/>
</dbReference>
<proteinExistence type="predicted"/>
<evidence type="ECO:0000313" key="3">
    <source>
        <dbReference type="Proteomes" id="UP000078390"/>
    </source>
</evidence>
<dbReference type="InterPro" id="IPR010985">
    <property type="entry name" value="Ribbon_hlx_hlx"/>
</dbReference>
<dbReference type="GO" id="GO:0006355">
    <property type="term" value="P:regulation of DNA-templated transcription"/>
    <property type="evidence" value="ECO:0007669"/>
    <property type="project" value="InterPro"/>
</dbReference>
<comment type="caution">
    <text evidence="2">The sequence shown here is derived from an EMBL/GenBank/DDBJ whole genome shotgun (WGS) entry which is preliminary data.</text>
</comment>
<reference evidence="2 3" key="1">
    <citation type="submission" date="2016-04" db="EMBL/GenBank/DDBJ databases">
        <title>Genome analysis of Thermosulfurimonas dismutans, the first thermophilic sulfur-disproportionating bacterium of the phylum Thermodesulfobacteria.</title>
        <authorList>
            <person name="Mardanov A.V."/>
            <person name="Beletsky A.V."/>
            <person name="Kadnikov V.V."/>
            <person name="Slobodkin A.I."/>
            <person name="Ravin N.V."/>
        </authorList>
    </citation>
    <scope>NUCLEOTIDE SEQUENCE [LARGE SCALE GENOMIC DNA]</scope>
    <source>
        <strain evidence="2 3">S95</strain>
    </source>
</reference>
<evidence type="ECO:0000313" key="2">
    <source>
        <dbReference type="EMBL" id="OAQ20218.1"/>
    </source>
</evidence>
<dbReference type="Pfam" id="PF12651">
    <property type="entry name" value="RHH_3"/>
    <property type="match status" value="1"/>
</dbReference>
<dbReference type="RefSeq" id="WP_068671325.1">
    <property type="nucleotide sequence ID" value="NZ_LWLG01000014.1"/>
</dbReference>